<dbReference type="InterPro" id="IPR044892">
    <property type="entry name" value="Ribosomal_L3_dom_3_arc_sf"/>
</dbReference>
<reference evidence="5 6" key="1">
    <citation type="journal article" date="2006" name="Proc. Natl. Acad. Sci. U.S.A.">
        <title>Complete nucleotide sequence of the chlorarachniophyte nucleomorph: nature's smallest nucleus.</title>
        <authorList>
            <person name="Gilson P.R."/>
            <person name="Su V."/>
            <person name="Slamovits C.H."/>
            <person name="Reith M.E."/>
            <person name="Keeling P.J."/>
            <person name="McFadden G.I."/>
        </authorList>
    </citation>
    <scope>NUCLEOTIDE SEQUENCE [LARGE SCALE GENOMIC DNA]</scope>
    <source>
        <strain evidence="6">CCMP621</strain>
    </source>
</reference>
<dbReference type="Gene3D" id="4.10.960.10">
    <property type="entry name" value="Ribosomal protein L3, domain 3"/>
    <property type="match status" value="1"/>
</dbReference>
<dbReference type="InterPro" id="IPR009000">
    <property type="entry name" value="Transl_B-barrel_sf"/>
</dbReference>
<evidence type="ECO:0000256" key="4">
    <source>
        <dbReference type="RuleBase" id="RU003905"/>
    </source>
</evidence>
<dbReference type="GO" id="GO:0003723">
    <property type="term" value="F:RNA binding"/>
    <property type="evidence" value="ECO:0007669"/>
    <property type="project" value="TreeGrafter"/>
</dbReference>
<dbReference type="RefSeq" id="XP_001712857.1">
    <property type="nucleotide sequence ID" value="XM_001712805.1"/>
</dbReference>
<dbReference type="Gene3D" id="3.30.1430.10">
    <property type="match status" value="1"/>
</dbReference>
<sequence>MSHRKFEHPRIGSLGFLPKKRSNRIFPSSKTYKEIIHIYYPYISQFASLKVASTHVLRICNIVSSKSYQNPIIDEVTLMECPPIEVVGLCAYALSSGHLVKLKTIKLQRGLNLDQSKDISFDSQFFTNFTYSLQFIIKHSVIFRFLCCTFIKTNSMIKKKYFFETDIIGGSPKMKLEFWLKLNNKKIYINSIFHENDIIDAIGITKGHGTKGVVSRWGITRLPRKTHRGLRKVACIGPWTPSRVAWTISRAGQKGYHKRTLFNKKIYKIGSEENFSYYSNSLSDSIVKSVNCMGGFKKFGFINNDYLIIKGSMTGSSKRPILLRKNIKNKISSVITEKIILKYVDTSSKRGHGRYESSADKFSKMNFRFK</sequence>
<dbReference type="GO" id="GO:0022625">
    <property type="term" value="C:cytosolic large ribosomal subunit"/>
    <property type="evidence" value="ECO:0007669"/>
    <property type="project" value="TreeGrafter"/>
</dbReference>
<dbReference type="FunFam" id="2.40.30.10:FF:000351">
    <property type="entry name" value="Ribosomal protein L3"/>
    <property type="match status" value="1"/>
</dbReference>
<dbReference type="Pfam" id="PF00297">
    <property type="entry name" value="Ribosomal_L3"/>
    <property type="match status" value="1"/>
</dbReference>
<keyword evidence="3 4" id="KW-0687">Ribonucleoprotein</keyword>
<keyword evidence="5" id="KW-0542">Nucleomorph</keyword>
<keyword evidence="2 4" id="KW-0689">Ribosomal protein</keyword>
<dbReference type="Proteomes" id="UP000243425">
    <property type="component" value="Nucleomorph 2"/>
</dbReference>
<evidence type="ECO:0000313" key="5">
    <source>
        <dbReference type="EMBL" id="ABA27245.1"/>
    </source>
</evidence>
<evidence type="ECO:0000256" key="2">
    <source>
        <dbReference type="ARBA" id="ARBA00022980"/>
    </source>
</evidence>
<accession>Q3LWC1</accession>
<geneLocation type="nucleomorph" evidence="5"/>
<dbReference type="SUPFAM" id="SSF50447">
    <property type="entry name" value="Translation proteins"/>
    <property type="match status" value="1"/>
</dbReference>
<dbReference type="InterPro" id="IPR000597">
    <property type="entry name" value="Ribosomal_uL3"/>
</dbReference>
<dbReference type="AlphaFoldDB" id="Q3LWC1"/>
<comment type="similarity">
    <text evidence="1 4">Belongs to the universal ribosomal protein uL3 family.</text>
</comment>
<proteinExistence type="inferred from homology"/>
<dbReference type="PROSITE" id="PS00474">
    <property type="entry name" value="RIBOSOMAL_L3"/>
    <property type="match status" value="1"/>
</dbReference>
<dbReference type="PANTHER" id="PTHR11363">
    <property type="entry name" value="60S RIBOSOMAL PROTEIN L3-RELATED"/>
    <property type="match status" value="1"/>
</dbReference>
<evidence type="ECO:0000313" key="6">
    <source>
        <dbReference type="Proteomes" id="UP000243425"/>
    </source>
</evidence>
<evidence type="ECO:0000256" key="1">
    <source>
        <dbReference type="ARBA" id="ARBA00006540"/>
    </source>
</evidence>
<organism evidence="5 6">
    <name type="scientific">Bigelowiella natans</name>
    <name type="common">Pedinomonas minutissima</name>
    <name type="synonym">Chlorarachnion sp. (strain CCMP621)</name>
    <dbReference type="NCBI Taxonomy" id="227086"/>
    <lineage>
        <taxon>Eukaryota</taxon>
        <taxon>Sar</taxon>
        <taxon>Rhizaria</taxon>
        <taxon>Cercozoa</taxon>
        <taxon>Chlorarachniophyceae</taxon>
        <taxon>Bigelowiella</taxon>
    </lineage>
</organism>
<dbReference type="InterPro" id="IPR019926">
    <property type="entry name" value="Ribosomal_uL3_CS"/>
</dbReference>
<evidence type="ECO:0000256" key="3">
    <source>
        <dbReference type="ARBA" id="ARBA00023274"/>
    </source>
</evidence>
<dbReference type="GO" id="GO:0003735">
    <property type="term" value="F:structural constituent of ribosome"/>
    <property type="evidence" value="ECO:0007669"/>
    <property type="project" value="InterPro"/>
</dbReference>
<protein>
    <submittedName>
        <fullName evidence="5">Ribosomal protein L3</fullName>
    </submittedName>
</protein>
<dbReference type="GO" id="GO:0006412">
    <property type="term" value="P:translation"/>
    <property type="evidence" value="ECO:0007669"/>
    <property type="project" value="InterPro"/>
</dbReference>
<dbReference type="Gene3D" id="2.40.30.10">
    <property type="entry name" value="Translation factors"/>
    <property type="match status" value="1"/>
</dbReference>
<dbReference type="EMBL" id="DQ158857">
    <property type="protein sequence ID" value="ABA27245.1"/>
    <property type="molecule type" value="Genomic_DNA"/>
</dbReference>
<dbReference type="GeneID" id="5788552"/>
<name>Q3LWC1_BIGNA</name>
<gene>
    <name evidence="5" type="primary">rpl3</name>
</gene>
<dbReference type="InterPro" id="IPR045077">
    <property type="entry name" value="L3_arc_euk"/>
</dbReference>
<dbReference type="PANTHER" id="PTHR11363:SF5">
    <property type="entry name" value="LARGE RIBOSOMAL SUBUNIT PROTEIN UL3"/>
    <property type="match status" value="1"/>
</dbReference>